<dbReference type="SUPFAM" id="SSF51182">
    <property type="entry name" value="RmlC-like cupins"/>
    <property type="match status" value="1"/>
</dbReference>
<organism evidence="2 3">
    <name type="scientific">Cohnella xylanilytica</name>
    <dbReference type="NCBI Taxonomy" id="557555"/>
    <lineage>
        <taxon>Bacteria</taxon>
        <taxon>Bacillati</taxon>
        <taxon>Bacillota</taxon>
        <taxon>Bacilli</taxon>
        <taxon>Bacillales</taxon>
        <taxon>Paenibacillaceae</taxon>
        <taxon>Cohnella</taxon>
    </lineage>
</organism>
<dbReference type="Pfam" id="PF00190">
    <property type="entry name" value="Cupin_1"/>
    <property type="match status" value="1"/>
</dbReference>
<dbReference type="InterPro" id="IPR006045">
    <property type="entry name" value="Cupin_1"/>
</dbReference>
<dbReference type="InterPro" id="IPR011051">
    <property type="entry name" value="RmlC_Cupin_sf"/>
</dbReference>
<reference evidence="2 3" key="1">
    <citation type="submission" date="2020-08" db="EMBL/GenBank/DDBJ databases">
        <title>Cohnella phylogeny.</title>
        <authorList>
            <person name="Dunlap C."/>
        </authorList>
    </citation>
    <scope>NUCLEOTIDE SEQUENCE [LARGE SCALE GENOMIC DNA]</scope>
    <source>
        <strain evidence="2 3">DSM 25239</strain>
    </source>
</reference>
<evidence type="ECO:0000313" key="2">
    <source>
        <dbReference type="EMBL" id="MBB6690009.1"/>
    </source>
</evidence>
<dbReference type="AlphaFoldDB" id="A0A841TQL1"/>
<keyword evidence="3" id="KW-1185">Reference proteome</keyword>
<evidence type="ECO:0000259" key="1">
    <source>
        <dbReference type="SMART" id="SM00835"/>
    </source>
</evidence>
<dbReference type="Gene3D" id="2.60.120.10">
    <property type="entry name" value="Jelly Rolls"/>
    <property type="match status" value="1"/>
</dbReference>
<dbReference type="InterPro" id="IPR014710">
    <property type="entry name" value="RmlC-like_jellyroll"/>
</dbReference>
<dbReference type="SMART" id="SM00835">
    <property type="entry name" value="Cupin_1"/>
    <property type="match status" value="1"/>
</dbReference>
<name>A0A841TQL1_9BACL</name>
<protein>
    <submittedName>
        <fullName evidence="2">Cupin domain-containing protein</fullName>
    </submittedName>
</protein>
<evidence type="ECO:0000313" key="3">
    <source>
        <dbReference type="Proteomes" id="UP000553776"/>
    </source>
</evidence>
<proteinExistence type="predicted"/>
<dbReference type="EMBL" id="JACJVR010000004">
    <property type="protein sequence ID" value="MBB6690009.1"/>
    <property type="molecule type" value="Genomic_DNA"/>
</dbReference>
<accession>A0A841TQL1</accession>
<dbReference type="CDD" id="cd20306">
    <property type="entry name" value="cupin_OxDC-like"/>
    <property type="match status" value="1"/>
</dbReference>
<gene>
    <name evidence="2" type="ORF">H7B90_01210</name>
</gene>
<feature type="domain" description="Cupin type-1" evidence="1">
    <location>
        <begin position="26"/>
        <end position="161"/>
    </location>
</feature>
<comment type="caution">
    <text evidence="2">The sequence shown here is derived from an EMBL/GenBank/DDBJ whole genome shotgun (WGS) entry which is preliminary data.</text>
</comment>
<dbReference type="Proteomes" id="UP000553776">
    <property type="component" value="Unassembled WGS sequence"/>
</dbReference>
<sequence>MTTAWGPPRPPASSLNLFFDVRSSPYFVKDDRNFILYQTAAQFPILQGLSLVDVYLSRGHSVEPHWHPNANELLYTIQGEIVEYVLNPYTLELLGYRVGPQQSVYIPWGWWHWTIALTDDVRLVVTFDNNRFESIYGSDILRKTPPETIQAVYGLNAAQWAEVVRPLRQTVVIGPPG</sequence>